<evidence type="ECO:0000313" key="2">
    <source>
        <dbReference type="EMBL" id="MFC3074188.1"/>
    </source>
</evidence>
<feature type="region of interest" description="Disordered" evidence="1">
    <location>
        <begin position="299"/>
        <end position="318"/>
    </location>
</feature>
<reference evidence="3" key="1">
    <citation type="journal article" date="2019" name="Int. J. Syst. Evol. Microbiol.">
        <title>The Global Catalogue of Microorganisms (GCM) 10K type strain sequencing project: providing services to taxonomists for standard genome sequencing and annotation.</title>
        <authorList>
            <consortium name="The Broad Institute Genomics Platform"/>
            <consortium name="The Broad Institute Genome Sequencing Center for Infectious Disease"/>
            <person name="Wu L."/>
            <person name="Ma J."/>
        </authorList>
    </citation>
    <scope>NUCLEOTIDE SEQUENCE [LARGE SCALE GENOMIC DNA]</scope>
    <source>
        <strain evidence="3">KCTC 52677</strain>
    </source>
</reference>
<dbReference type="RefSeq" id="WP_257316880.1">
    <property type="nucleotide sequence ID" value="NZ_JANFDG010000023.1"/>
</dbReference>
<proteinExistence type="predicted"/>
<dbReference type="EMBL" id="JBHRSP010000022">
    <property type="protein sequence ID" value="MFC3074188.1"/>
    <property type="molecule type" value="Genomic_DNA"/>
</dbReference>
<comment type="caution">
    <text evidence="2">The sequence shown here is derived from an EMBL/GenBank/DDBJ whole genome shotgun (WGS) entry which is preliminary data.</text>
</comment>
<evidence type="ECO:0000313" key="3">
    <source>
        <dbReference type="Proteomes" id="UP001595377"/>
    </source>
</evidence>
<organism evidence="2 3">
    <name type="scientific">Shinella pollutisoli</name>
    <dbReference type="NCBI Taxonomy" id="2250594"/>
    <lineage>
        <taxon>Bacteria</taxon>
        <taxon>Pseudomonadati</taxon>
        <taxon>Pseudomonadota</taxon>
        <taxon>Alphaproteobacteria</taxon>
        <taxon>Hyphomicrobiales</taxon>
        <taxon>Rhizobiaceae</taxon>
        <taxon>Shinella</taxon>
    </lineage>
</organism>
<keyword evidence="3" id="KW-1185">Reference proteome</keyword>
<accession>A0ABV7DHT0</accession>
<protein>
    <submittedName>
        <fullName evidence="2">Uncharacterized protein</fullName>
    </submittedName>
</protein>
<gene>
    <name evidence="2" type="ORF">ACFOHH_13840</name>
</gene>
<evidence type="ECO:0000256" key="1">
    <source>
        <dbReference type="SAM" id="MobiDB-lite"/>
    </source>
</evidence>
<sequence>MGIVQKPRPAAVFEESDPRAEQALRAVPKAARFRRVGSCILGYDHDPQSYCRGWTQDRQRVAEIERLIRRRHGGPVDTDDGLIYLELIYPHLPAGSARAWATAMAPLLTDSEFLSVAASEPKRFNATEAGKALALTRQERNELKITTIRAVGQTDESMKKERRERDAAAARAKRAALPKKEKLKDTRPWEAQGISYRTWRRRRQNDGQKNVGSKYEDHIAADEKMATPNSARPAGRAAKMIRLSPETTAKLHEIGRIATNASKRASGAAVALVRVLQPNTNEQTPYSARLRPIGAAVQSQPSIPVKTKIDKGNRRAVA</sequence>
<name>A0ABV7DHT0_9HYPH</name>
<feature type="compositionally biased region" description="Basic and acidic residues" evidence="1">
    <location>
        <begin position="307"/>
        <end position="318"/>
    </location>
</feature>
<dbReference type="Proteomes" id="UP001595377">
    <property type="component" value="Unassembled WGS sequence"/>
</dbReference>